<dbReference type="PANTHER" id="PTHR33881">
    <property type="entry name" value="NEUROGENIC LOCUS NOTCH-LIKE PROTEIN"/>
    <property type="match status" value="1"/>
</dbReference>
<evidence type="ECO:0000313" key="4">
    <source>
        <dbReference type="Proteomes" id="UP000325577"/>
    </source>
</evidence>
<sequence length="199" mass="21678">MASAYTIAFLATFLVLQPMTSKGNILYPILSPVADVVCNKVECGKGTCKPSPNSTFLFECECHPGWKQTHSDHDDGFKFLPCVIPNCTLDYSCAEAAPPVQDHESGSTESFFDPCRWTDCGGGTCNKTSPFTYICKCREGYYNLLTVSNFPCFKECALGMDCLTLGISTTNKSTSPPSPADNSKNQGEIARSKLCSRPF</sequence>
<organism evidence="3 4">
    <name type="scientific">Nyssa sinensis</name>
    <dbReference type="NCBI Taxonomy" id="561372"/>
    <lineage>
        <taxon>Eukaryota</taxon>
        <taxon>Viridiplantae</taxon>
        <taxon>Streptophyta</taxon>
        <taxon>Embryophyta</taxon>
        <taxon>Tracheophyta</taxon>
        <taxon>Spermatophyta</taxon>
        <taxon>Magnoliopsida</taxon>
        <taxon>eudicotyledons</taxon>
        <taxon>Gunneridae</taxon>
        <taxon>Pentapetalae</taxon>
        <taxon>asterids</taxon>
        <taxon>Cornales</taxon>
        <taxon>Nyssaceae</taxon>
        <taxon>Nyssa</taxon>
    </lineage>
</organism>
<keyword evidence="4" id="KW-1185">Reference proteome</keyword>
<feature type="chain" id="PRO_5023875464" description="EGF-like domain-containing protein" evidence="2">
    <location>
        <begin position="24"/>
        <end position="199"/>
    </location>
</feature>
<proteinExistence type="predicted"/>
<reference evidence="3 4" key="1">
    <citation type="submission" date="2019-09" db="EMBL/GenBank/DDBJ databases">
        <title>A chromosome-level genome assembly of the Chinese tupelo Nyssa sinensis.</title>
        <authorList>
            <person name="Yang X."/>
            <person name="Kang M."/>
            <person name="Yang Y."/>
            <person name="Xiong H."/>
            <person name="Wang M."/>
            <person name="Zhang Z."/>
            <person name="Wang Z."/>
            <person name="Wu H."/>
            <person name="Ma T."/>
            <person name="Liu J."/>
            <person name="Xi Z."/>
        </authorList>
    </citation>
    <scope>NUCLEOTIDE SEQUENCE [LARGE SCALE GENOMIC DNA]</scope>
    <source>
        <strain evidence="3">J267</strain>
        <tissue evidence="3">Leaf</tissue>
    </source>
</reference>
<evidence type="ECO:0000256" key="1">
    <source>
        <dbReference type="SAM" id="MobiDB-lite"/>
    </source>
</evidence>
<accession>A0A5J5C0D7</accession>
<evidence type="ECO:0000313" key="3">
    <source>
        <dbReference type="EMBL" id="KAA8548679.1"/>
    </source>
</evidence>
<dbReference type="Proteomes" id="UP000325577">
    <property type="component" value="Linkage Group LG0"/>
</dbReference>
<gene>
    <name evidence="3" type="ORF">F0562_000363</name>
</gene>
<dbReference type="OrthoDB" id="1914642at2759"/>
<dbReference type="PANTHER" id="PTHR33881:SF7">
    <property type="entry name" value="NEUROGENIC LOCUS NOTCH-LIKE PROTEIN"/>
    <property type="match status" value="1"/>
</dbReference>
<dbReference type="AlphaFoldDB" id="A0A5J5C0D7"/>
<dbReference type="EMBL" id="CM018031">
    <property type="protein sequence ID" value="KAA8548679.1"/>
    <property type="molecule type" value="Genomic_DNA"/>
</dbReference>
<evidence type="ECO:0000256" key="2">
    <source>
        <dbReference type="SAM" id="SignalP"/>
    </source>
</evidence>
<name>A0A5J5C0D7_9ASTE</name>
<feature type="region of interest" description="Disordered" evidence="1">
    <location>
        <begin position="171"/>
        <end position="199"/>
    </location>
</feature>
<protein>
    <recommendedName>
        <fullName evidence="5">EGF-like domain-containing protein</fullName>
    </recommendedName>
</protein>
<feature type="signal peptide" evidence="2">
    <location>
        <begin position="1"/>
        <end position="23"/>
    </location>
</feature>
<evidence type="ECO:0008006" key="5">
    <source>
        <dbReference type="Google" id="ProtNLM"/>
    </source>
</evidence>
<keyword evidence="2" id="KW-0732">Signal</keyword>